<dbReference type="InterPro" id="IPR036396">
    <property type="entry name" value="Cyt_P450_sf"/>
</dbReference>
<dbReference type="SMR" id="A0A1S3YIC1"/>
<dbReference type="PaxDb" id="4097-A0A1S3YIC1"/>
<evidence type="ECO:0000256" key="7">
    <source>
        <dbReference type="RuleBase" id="RU000461"/>
    </source>
</evidence>
<dbReference type="CDD" id="cd11064">
    <property type="entry name" value="CYP86A"/>
    <property type="match status" value="1"/>
</dbReference>
<dbReference type="PRINTS" id="PR00463">
    <property type="entry name" value="EP450I"/>
</dbReference>
<dbReference type="STRING" id="4097.A0A1S3YIC1"/>
<comment type="similarity">
    <text evidence="2 7">Belongs to the cytochrome P450 family.</text>
</comment>
<dbReference type="OMA" id="ATNIMFF"/>
<protein>
    <submittedName>
        <fullName evidence="9">Alkane hydroxylase MAH1-like</fullName>
    </submittedName>
</protein>
<dbReference type="PRINTS" id="PR00385">
    <property type="entry name" value="P450"/>
</dbReference>
<dbReference type="GO" id="GO:0020037">
    <property type="term" value="F:heme binding"/>
    <property type="evidence" value="ECO:0007669"/>
    <property type="project" value="InterPro"/>
</dbReference>
<keyword evidence="7" id="KW-0503">Monooxygenase</keyword>
<sequence>MKEMTFSSLFASIAYLEIFIAIFFFFAIFWALGDRDKNGLPRNYPFFGMFPALLLSIHRIHEGTKEVLSKTGGTLLLKGIWFTNTDTLCTVDPANVHYIMSANFSTFPKGPEFKKIFDFLGDGIFNSDFDLWKNQREYARELIINQRYHKCLVKTIENKVKDGLIPIHEFMAKEDRVFDLQDIFKRFTFDTIFKIVTGFDPGCLSLEFPDVPFLKAMEDIDHVIVIRHLLPEIIWNLQKRLGVGPEKKLSKSVKFVDQVIGQYILMKHDELSKGAKTKEEEEEGFDLLTLCIVNDGEAKTGLKFDNKFLRDTILNFLVAGRDGVNSCLTWFIWLVFTHPEVEKNIREELRVIMPVGEAEKWRLFTVEELKNVVYLHAALYEALRLYPPVPFQFKTPQESDILPSGHHVHPKMRVMFNLYAMGRMEFIWGKDASEFKPERWISERGTIKHEPSYKFLSFNAGPRKCLGKGTSFTQLKAVAAAVIHNYQIKMVKGHDISPNCSVILHMKYGFKVRVKKRWA</sequence>
<evidence type="ECO:0000256" key="3">
    <source>
        <dbReference type="ARBA" id="ARBA00022723"/>
    </source>
</evidence>
<dbReference type="PROSITE" id="PS00086">
    <property type="entry name" value="CYTOCHROME_P450"/>
    <property type="match status" value="1"/>
</dbReference>
<evidence type="ECO:0000256" key="1">
    <source>
        <dbReference type="ARBA" id="ARBA00001971"/>
    </source>
</evidence>
<comment type="cofactor">
    <cofactor evidence="1 6">
        <name>heme</name>
        <dbReference type="ChEBI" id="CHEBI:30413"/>
    </cofactor>
</comment>
<keyword evidence="5 6" id="KW-0408">Iron</keyword>
<dbReference type="Proteomes" id="UP000790787">
    <property type="component" value="Chromosome 23"/>
</dbReference>
<evidence type="ECO:0000256" key="4">
    <source>
        <dbReference type="ARBA" id="ARBA00023002"/>
    </source>
</evidence>
<keyword evidence="3 6" id="KW-0479">Metal-binding</keyword>
<dbReference type="Pfam" id="PF00067">
    <property type="entry name" value="p450"/>
    <property type="match status" value="1"/>
</dbReference>
<dbReference type="InterPro" id="IPR017972">
    <property type="entry name" value="Cyt_P450_CS"/>
</dbReference>
<keyword evidence="4 7" id="KW-0560">Oxidoreductase</keyword>
<evidence type="ECO:0000256" key="6">
    <source>
        <dbReference type="PIRSR" id="PIRSR602401-1"/>
    </source>
</evidence>
<dbReference type="GO" id="GO:0005506">
    <property type="term" value="F:iron ion binding"/>
    <property type="evidence" value="ECO:0007669"/>
    <property type="project" value="InterPro"/>
</dbReference>
<dbReference type="RefSeq" id="XP_016451692.1">
    <property type="nucleotide sequence ID" value="XM_016596206.1"/>
</dbReference>
<gene>
    <name evidence="9" type="primary">LOC107776324</name>
</gene>
<evidence type="ECO:0000313" key="8">
    <source>
        <dbReference type="Proteomes" id="UP000790787"/>
    </source>
</evidence>
<reference evidence="9" key="2">
    <citation type="submission" date="2025-08" db="UniProtKB">
        <authorList>
            <consortium name="RefSeq"/>
        </authorList>
    </citation>
    <scope>IDENTIFICATION</scope>
</reference>
<organism evidence="8 9">
    <name type="scientific">Nicotiana tabacum</name>
    <name type="common">Common tobacco</name>
    <dbReference type="NCBI Taxonomy" id="4097"/>
    <lineage>
        <taxon>Eukaryota</taxon>
        <taxon>Viridiplantae</taxon>
        <taxon>Streptophyta</taxon>
        <taxon>Embryophyta</taxon>
        <taxon>Tracheophyta</taxon>
        <taxon>Spermatophyta</taxon>
        <taxon>Magnoliopsida</taxon>
        <taxon>eudicotyledons</taxon>
        <taxon>Gunneridae</taxon>
        <taxon>Pentapetalae</taxon>
        <taxon>asterids</taxon>
        <taxon>lamiids</taxon>
        <taxon>Solanales</taxon>
        <taxon>Solanaceae</taxon>
        <taxon>Nicotianoideae</taxon>
        <taxon>Nicotianeae</taxon>
        <taxon>Nicotiana</taxon>
    </lineage>
</organism>
<dbReference type="PANTHER" id="PTHR24296">
    <property type="entry name" value="CYTOCHROME P450"/>
    <property type="match status" value="1"/>
</dbReference>
<name>A0A1S3YIC1_TOBAC</name>
<proteinExistence type="inferred from homology"/>
<dbReference type="SUPFAM" id="SSF48264">
    <property type="entry name" value="Cytochrome P450"/>
    <property type="match status" value="1"/>
</dbReference>
<keyword evidence="6 7" id="KW-0349">Heme</keyword>
<dbReference type="GO" id="GO:0016705">
    <property type="term" value="F:oxidoreductase activity, acting on paired donors, with incorporation or reduction of molecular oxygen"/>
    <property type="evidence" value="ECO:0007669"/>
    <property type="project" value="InterPro"/>
</dbReference>
<dbReference type="GeneID" id="107776324"/>
<dbReference type="InterPro" id="IPR002401">
    <property type="entry name" value="Cyt_P450_E_grp-I"/>
</dbReference>
<reference evidence="8" key="1">
    <citation type="journal article" date="2014" name="Nat. Commun.">
        <title>The tobacco genome sequence and its comparison with those of tomato and potato.</title>
        <authorList>
            <person name="Sierro N."/>
            <person name="Battey J.N."/>
            <person name="Ouadi S."/>
            <person name="Bakaher N."/>
            <person name="Bovet L."/>
            <person name="Willig A."/>
            <person name="Goepfert S."/>
            <person name="Peitsch M.C."/>
            <person name="Ivanov N.V."/>
        </authorList>
    </citation>
    <scope>NUCLEOTIDE SEQUENCE [LARGE SCALE GENOMIC DNA]</scope>
</reference>
<dbReference type="GO" id="GO:0004497">
    <property type="term" value="F:monooxygenase activity"/>
    <property type="evidence" value="ECO:0007669"/>
    <property type="project" value="UniProtKB-KW"/>
</dbReference>
<dbReference type="GO" id="GO:0006629">
    <property type="term" value="P:lipid metabolic process"/>
    <property type="evidence" value="ECO:0007669"/>
    <property type="project" value="UniProtKB-ARBA"/>
</dbReference>
<dbReference type="AlphaFoldDB" id="A0A1S3YIC1"/>
<evidence type="ECO:0000256" key="5">
    <source>
        <dbReference type="ARBA" id="ARBA00023004"/>
    </source>
</evidence>
<accession>A0A1S3YIC1</accession>
<dbReference type="Gene3D" id="1.10.630.10">
    <property type="entry name" value="Cytochrome P450"/>
    <property type="match status" value="1"/>
</dbReference>
<keyword evidence="8" id="KW-1185">Reference proteome</keyword>
<evidence type="ECO:0000256" key="2">
    <source>
        <dbReference type="ARBA" id="ARBA00010617"/>
    </source>
</evidence>
<dbReference type="InterPro" id="IPR001128">
    <property type="entry name" value="Cyt_P450"/>
</dbReference>
<evidence type="ECO:0000313" key="9">
    <source>
        <dbReference type="RefSeq" id="XP_016451692.1"/>
    </source>
</evidence>
<dbReference type="KEGG" id="nta:107776324"/>
<dbReference type="OrthoDB" id="1470350at2759"/>